<dbReference type="Proteomes" id="UP001164286">
    <property type="component" value="Unassembled WGS sequence"/>
</dbReference>
<keyword evidence="11" id="KW-1207">Sterol metabolism</keyword>
<evidence type="ECO:0000256" key="3">
    <source>
        <dbReference type="ARBA" id="ARBA00022516"/>
    </source>
</evidence>
<keyword evidence="10" id="KW-0472">Membrane</keyword>
<keyword evidence="5" id="KW-0256">Endoplasmic reticulum</keyword>
<keyword evidence="8" id="KW-0756">Sterol biosynthesis</keyword>
<accession>A0AA38LUW7</accession>
<evidence type="ECO:0000256" key="2">
    <source>
        <dbReference type="ARBA" id="ARBA00005377"/>
    </source>
</evidence>
<evidence type="ECO:0000256" key="10">
    <source>
        <dbReference type="ARBA" id="ARBA00023136"/>
    </source>
</evidence>
<evidence type="ECO:0000256" key="7">
    <source>
        <dbReference type="ARBA" id="ARBA00022989"/>
    </source>
</evidence>
<protein>
    <recommendedName>
        <fullName evidence="15">Erg28-like protein</fullName>
    </recommendedName>
</protein>
<comment type="caution">
    <text evidence="13">The sequence shown here is derived from an EMBL/GenBank/DDBJ whole genome shotgun (WGS) entry which is preliminary data.</text>
</comment>
<keyword evidence="7" id="KW-1133">Transmembrane helix</keyword>
<sequence length="124" mass="13839">GLLPYWYLFTAAAGIYNSAQNMAVTWQTKEIYSKRADEVTPLACRLAATWTGLTGIVRLLAAYNLNDPTVYKMGQSTFLIALIHFASELFIFQSIKLNRASISPLIIARESRIAFSLMTTATLR</sequence>
<dbReference type="RefSeq" id="XP_052944278.1">
    <property type="nucleotide sequence ID" value="XM_053085675.1"/>
</dbReference>
<name>A0AA38LUW7_9TREE</name>
<dbReference type="EMBL" id="JAKWFO010000007">
    <property type="protein sequence ID" value="KAI9634501.1"/>
    <property type="molecule type" value="Genomic_DNA"/>
</dbReference>
<dbReference type="PANTHER" id="PTHR15451">
    <property type="entry name" value="ERGOSTEROL BIOSYNTHETIC PROTEIN 28-RELATED"/>
    <property type="match status" value="1"/>
</dbReference>
<dbReference type="Pfam" id="PF03694">
    <property type="entry name" value="Erg28"/>
    <property type="match status" value="1"/>
</dbReference>
<evidence type="ECO:0000256" key="8">
    <source>
        <dbReference type="ARBA" id="ARBA00023011"/>
    </source>
</evidence>
<keyword evidence="3" id="KW-0444">Lipid biosynthesis</keyword>
<evidence type="ECO:0000256" key="6">
    <source>
        <dbReference type="ARBA" id="ARBA00022955"/>
    </source>
</evidence>
<dbReference type="GO" id="GO:0030674">
    <property type="term" value="F:protein-macromolecule adaptor activity"/>
    <property type="evidence" value="ECO:0007669"/>
    <property type="project" value="TreeGrafter"/>
</dbReference>
<keyword evidence="6" id="KW-0752">Steroid biosynthesis</keyword>
<comment type="subcellular location">
    <subcellularLocation>
        <location evidence="1">Endoplasmic reticulum membrane</location>
        <topology evidence="1">Multi-pass membrane protein</topology>
    </subcellularLocation>
</comment>
<dbReference type="InterPro" id="IPR005352">
    <property type="entry name" value="Erg28"/>
</dbReference>
<evidence type="ECO:0000256" key="11">
    <source>
        <dbReference type="ARBA" id="ARBA00023166"/>
    </source>
</evidence>
<proteinExistence type="inferred from homology"/>
<evidence type="ECO:0000313" key="13">
    <source>
        <dbReference type="EMBL" id="KAI9634501.1"/>
    </source>
</evidence>
<dbReference type="GO" id="GO:0005789">
    <property type="term" value="C:endoplasmic reticulum membrane"/>
    <property type="evidence" value="ECO:0007669"/>
    <property type="project" value="UniProtKB-SubCell"/>
</dbReference>
<keyword evidence="12" id="KW-0753">Steroid metabolism</keyword>
<dbReference type="GO" id="GO:0016126">
    <property type="term" value="P:sterol biosynthetic process"/>
    <property type="evidence" value="ECO:0007669"/>
    <property type="project" value="UniProtKB-KW"/>
</dbReference>
<reference evidence="13" key="1">
    <citation type="journal article" date="2022" name="G3 (Bethesda)">
        <title>High quality genome of the basidiomycete yeast Dioszegia hungarica PDD-24b-2 isolated from cloud water.</title>
        <authorList>
            <person name="Jarrige D."/>
            <person name="Haridas S."/>
            <person name="Bleykasten-Grosshans C."/>
            <person name="Joly M."/>
            <person name="Nadalig T."/>
            <person name="Sancelme M."/>
            <person name="Vuilleumier S."/>
            <person name="Grigoriev I.V."/>
            <person name="Amato P."/>
            <person name="Bringel F."/>
        </authorList>
    </citation>
    <scope>NUCLEOTIDE SEQUENCE</scope>
    <source>
        <strain evidence="13">PDD-24b-2</strain>
    </source>
</reference>
<evidence type="ECO:0000313" key="14">
    <source>
        <dbReference type="Proteomes" id="UP001164286"/>
    </source>
</evidence>
<evidence type="ECO:0000256" key="12">
    <source>
        <dbReference type="ARBA" id="ARBA00023221"/>
    </source>
</evidence>
<dbReference type="PANTHER" id="PTHR15451:SF19">
    <property type="entry name" value="ERGOSTEROL BIOSYNTHETIC PROTEIN 28 HOMOLOG"/>
    <property type="match status" value="1"/>
</dbReference>
<evidence type="ECO:0008006" key="15">
    <source>
        <dbReference type="Google" id="ProtNLM"/>
    </source>
</evidence>
<feature type="non-terminal residue" evidence="13">
    <location>
        <position position="124"/>
    </location>
</feature>
<organism evidence="13 14">
    <name type="scientific">Dioszegia hungarica</name>
    <dbReference type="NCBI Taxonomy" id="4972"/>
    <lineage>
        <taxon>Eukaryota</taxon>
        <taxon>Fungi</taxon>
        <taxon>Dikarya</taxon>
        <taxon>Basidiomycota</taxon>
        <taxon>Agaricomycotina</taxon>
        <taxon>Tremellomycetes</taxon>
        <taxon>Tremellales</taxon>
        <taxon>Bulleribasidiaceae</taxon>
        <taxon>Dioszegia</taxon>
    </lineage>
</organism>
<comment type="similarity">
    <text evidence="2">Belongs to the ERG28 family.</text>
</comment>
<keyword evidence="4" id="KW-0812">Transmembrane</keyword>
<evidence type="ECO:0000256" key="1">
    <source>
        <dbReference type="ARBA" id="ARBA00004477"/>
    </source>
</evidence>
<dbReference type="AlphaFoldDB" id="A0AA38LUW7"/>
<keyword evidence="9" id="KW-0443">Lipid metabolism</keyword>
<keyword evidence="14" id="KW-1185">Reference proteome</keyword>
<evidence type="ECO:0000256" key="5">
    <source>
        <dbReference type="ARBA" id="ARBA00022824"/>
    </source>
</evidence>
<dbReference type="GeneID" id="77724876"/>
<gene>
    <name evidence="13" type="ORF">MKK02DRAFT_16723</name>
</gene>
<evidence type="ECO:0000256" key="9">
    <source>
        <dbReference type="ARBA" id="ARBA00023098"/>
    </source>
</evidence>
<evidence type="ECO:0000256" key="4">
    <source>
        <dbReference type="ARBA" id="ARBA00022692"/>
    </source>
</evidence>